<gene>
    <name evidence="2" type="ORF">GALL_375960</name>
</gene>
<name>A0A1J5QXN7_9ZZZZ</name>
<dbReference type="PROSITE" id="PS51257">
    <property type="entry name" value="PROKAR_LIPOPROTEIN"/>
    <property type="match status" value="1"/>
</dbReference>
<feature type="region of interest" description="Disordered" evidence="1">
    <location>
        <begin position="144"/>
        <end position="169"/>
    </location>
</feature>
<organism evidence="2">
    <name type="scientific">mine drainage metagenome</name>
    <dbReference type="NCBI Taxonomy" id="410659"/>
    <lineage>
        <taxon>unclassified sequences</taxon>
        <taxon>metagenomes</taxon>
        <taxon>ecological metagenomes</taxon>
    </lineage>
</organism>
<comment type="caution">
    <text evidence="2">The sequence shown here is derived from an EMBL/GenBank/DDBJ whole genome shotgun (WGS) entry which is preliminary data.</text>
</comment>
<dbReference type="AlphaFoldDB" id="A0A1J5QXN7"/>
<reference evidence="2" key="1">
    <citation type="submission" date="2016-10" db="EMBL/GenBank/DDBJ databases">
        <title>Sequence of Gallionella enrichment culture.</title>
        <authorList>
            <person name="Poehlein A."/>
            <person name="Muehling M."/>
            <person name="Daniel R."/>
        </authorList>
    </citation>
    <scope>NUCLEOTIDE SEQUENCE</scope>
</reference>
<feature type="compositionally biased region" description="Pro residues" evidence="1">
    <location>
        <begin position="149"/>
        <end position="169"/>
    </location>
</feature>
<protein>
    <recommendedName>
        <fullName evidence="3">Glycine-zipper-containing OmpA-like membrane domain-containing protein</fullName>
    </recommendedName>
</protein>
<evidence type="ECO:0000313" key="2">
    <source>
        <dbReference type="EMBL" id="OIQ80645.1"/>
    </source>
</evidence>
<sequence>MSTHWKSCAAPPVLGVLLLLGGCASAPMGPTVRVMPAPGMPFDRFQAIDAQCRAYAAQQINAYQQGANNSALVSGATGALIGAAAGALIGGNSQGAGVGAGVGMLAGSAGGAGTYSDSQYNAQRAYNTAYEQCMYSQGAQVPGYAAPRYVPPPPPPPSGLPPPPPPEVR</sequence>
<dbReference type="EMBL" id="MLJW01001032">
    <property type="protein sequence ID" value="OIQ80645.1"/>
    <property type="molecule type" value="Genomic_DNA"/>
</dbReference>
<accession>A0A1J5QXN7</accession>
<evidence type="ECO:0008006" key="3">
    <source>
        <dbReference type="Google" id="ProtNLM"/>
    </source>
</evidence>
<evidence type="ECO:0000256" key="1">
    <source>
        <dbReference type="SAM" id="MobiDB-lite"/>
    </source>
</evidence>
<proteinExistence type="predicted"/>